<dbReference type="AlphaFoldDB" id="A0A1X7VUR1"/>
<name>A0A1X7VUR1_AMPQE</name>
<dbReference type="InParanoid" id="A0A1X7VUR1"/>
<proteinExistence type="predicted"/>
<protein>
    <submittedName>
        <fullName evidence="1">Uncharacterized protein</fullName>
    </submittedName>
</protein>
<evidence type="ECO:0000313" key="1">
    <source>
        <dbReference type="EnsemblMetazoa" id="Aqu2.1.43133_001"/>
    </source>
</evidence>
<reference evidence="1" key="1">
    <citation type="submission" date="2017-05" db="UniProtKB">
        <authorList>
            <consortium name="EnsemblMetazoa"/>
        </authorList>
    </citation>
    <scope>IDENTIFICATION</scope>
</reference>
<sequence length="63" mass="7068">METKFNVKDNDICSSLVVSLKLSSIKLKTSKPKDDVISTYKELPNTEIVRDNGIIIITVVMQN</sequence>
<accession>A0A1X7VUR1</accession>
<organism evidence="1">
    <name type="scientific">Amphimedon queenslandica</name>
    <name type="common">Sponge</name>
    <dbReference type="NCBI Taxonomy" id="400682"/>
    <lineage>
        <taxon>Eukaryota</taxon>
        <taxon>Metazoa</taxon>
        <taxon>Porifera</taxon>
        <taxon>Demospongiae</taxon>
        <taxon>Heteroscleromorpha</taxon>
        <taxon>Haplosclerida</taxon>
        <taxon>Niphatidae</taxon>
        <taxon>Amphimedon</taxon>
    </lineage>
</organism>
<dbReference type="EnsemblMetazoa" id="Aqu2.1.43133_001">
    <property type="protein sequence ID" value="Aqu2.1.43133_001"/>
    <property type="gene ID" value="Aqu2.1.43133"/>
</dbReference>